<dbReference type="AlphaFoldDB" id="A0AAD8PZ09"/>
<sequence length="172" mass="17875">AYPTSTVTSLIGRPAPPIVSSASLTAPWNSTLTRISTSNVSGSLTGSTVAVTSTWNNTLSPSLTSTFVAWPTSPPTSNSAWTTIALSRTLCTSRWQNLTSTTSAAGLTSTWTSLVLTNPEGTTGLRPRATLSSAHPPPPSPTPRCRPTPPTPGEALAQYSAHTRSLSQRQAA</sequence>
<feature type="compositionally biased region" description="Polar residues" evidence="1">
    <location>
        <begin position="160"/>
        <end position="172"/>
    </location>
</feature>
<dbReference type="Proteomes" id="UP001230504">
    <property type="component" value="Unassembled WGS sequence"/>
</dbReference>
<dbReference type="GeneID" id="85449210"/>
<feature type="non-terminal residue" evidence="2">
    <location>
        <position position="1"/>
    </location>
</feature>
<dbReference type="RefSeq" id="XP_060414202.1">
    <property type="nucleotide sequence ID" value="XM_060564970.1"/>
</dbReference>
<organism evidence="2 3">
    <name type="scientific">Colletotrichum navitas</name>
    <dbReference type="NCBI Taxonomy" id="681940"/>
    <lineage>
        <taxon>Eukaryota</taxon>
        <taxon>Fungi</taxon>
        <taxon>Dikarya</taxon>
        <taxon>Ascomycota</taxon>
        <taxon>Pezizomycotina</taxon>
        <taxon>Sordariomycetes</taxon>
        <taxon>Hypocreomycetidae</taxon>
        <taxon>Glomerellales</taxon>
        <taxon>Glomerellaceae</taxon>
        <taxon>Colletotrichum</taxon>
        <taxon>Colletotrichum graminicola species complex</taxon>
    </lineage>
</organism>
<accession>A0AAD8PZ09</accession>
<evidence type="ECO:0000256" key="1">
    <source>
        <dbReference type="SAM" id="MobiDB-lite"/>
    </source>
</evidence>
<reference evidence="2" key="1">
    <citation type="submission" date="2021-06" db="EMBL/GenBank/DDBJ databases">
        <title>Comparative genomics, transcriptomics and evolutionary studies reveal genomic signatures of adaptation to plant cell wall in hemibiotrophic fungi.</title>
        <authorList>
            <consortium name="DOE Joint Genome Institute"/>
            <person name="Baroncelli R."/>
            <person name="Diaz J.F."/>
            <person name="Benocci T."/>
            <person name="Peng M."/>
            <person name="Battaglia E."/>
            <person name="Haridas S."/>
            <person name="Andreopoulos W."/>
            <person name="Labutti K."/>
            <person name="Pangilinan J."/>
            <person name="Floch G.L."/>
            <person name="Makela M.R."/>
            <person name="Henrissat B."/>
            <person name="Grigoriev I.V."/>
            <person name="Crouch J.A."/>
            <person name="De Vries R.P."/>
            <person name="Sukno S.A."/>
            <person name="Thon M.R."/>
        </authorList>
    </citation>
    <scope>NUCLEOTIDE SEQUENCE</scope>
    <source>
        <strain evidence="2">CBS 125086</strain>
    </source>
</reference>
<protein>
    <submittedName>
        <fullName evidence="2">Uncharacterized protein</fullName>
    </submittedName>
</protein>
<name>A0AAD8PZ09_9PEZI</name>
<evidence type="ECO:0000313" key="3">
    <source>
        <dbReference type="Proteomes" id="UP001230504"/>
    </source>
</evidence>
<evidence type="ECO:0000313" key="2">
    <source>
        <dbReference type="EMBL" id="KAK1590728.1"/>
    </source>
</evidence>
<keyword evidence="3" id="KW-1185">Reference proteome</keyword>
<comment type="caution">
    <text evidence="2">The sequence shown here is derived from an EMBL/GenBank/DDBJ whole genome shotgun (WGS) entry which is preliminary data.</text>
</comment>
<dbReference type="EMBL" id="JAHLJV010000029">
    <property type="protein sequence ID" value="KAK1590728.1"/>
    <property type="molecule type" value="Genomic_DNA"/>
</dbReference>
<feature type="compositionally biased region" description="Pro residues" evidence="1">
    <location>
        <begin position="135"/>
        <end position="152"/>
    </location>
</feature>
<feature type="region of interest" description="Disordered" evidence="1">
    <location>
        <begin position="118"/>
        <end position="172"/>
    </location>
</feature>
<gene>
    <name evidence="2" type="ORF">LY79DRAFT_703539</name>
</gene>
<proteinExistence type="predicted"/>